<keyword evidence="3" id="KW-1185">Reference proteome</keyword>
<feature type="region of interest" description="Disordered" evidence="1">
    <location>
        <begin position="67"/>
        <end position="106"/>
    </location>
</feature>
<protein>
    <submittedName>
        <fullName evidence="2">Uncharacterized protein</fullName>
    </submittedName>
</protein>
<dbReference type="EMBL" id="JAFJZO010000035">
    <property type="protein sequence ID" value="KAG5492655.1"/>
    <property type="molecule type" value="Genomic_DNA"/>
</dbReference>
<proteinExistence type="predicted"/>
<feature type="region of interest" description="Disordered" evidence="1">
    <location>
        <begin position="1"/>
        <end position="20"/>
    </location>
</feature>
<evidence type="ECO:0000256" key="1">
    <source>
        <dbReference type="SAM" id="MobiDB-lite"/>
    </source>
</evidence>
<dbReference type="GeneID" id="94287359"/>
<dbReference type="RefSeq" id="XP_067753439.1">
    <property type="nucleotide sequence ID" value="XM_067897282.1"/>
</dbReference>
<dbReference type="InterPro" id="IPR013885">
    <property type="entry name" value="DUF1764_euk"/>
</dbReference>
<organism evidence="2 3">
    <name type="scientific">Porcisia hertigi</name>
    <dbReference type="NCBI Taxonomy" id="2761500"/>
    <lineage>
        <taxon>Eukaryota</taxon>
        <taxon>Discoba</taxon>
        <taxon>Euglenozoa</taxon>
        <taxon>Kinetoplastea</taxon>
        <taxon>Metakinetoplastina</taxon>
        <taxon>Trypanosomatida</taxon>
        <taxon>Trypanosomatidae</taxon>
        <taxon>Leishmaniinae</taxon>
        <taxon>Porcisia</taxon>
    </lineage>
</organism>
<reference evidence="2 3" key="1">
    <citation type="submission" date="2021-02" db="EMBL/GenBank/DDBJ databases">
        <title>Porcisia hertigi Genome sequencing and assembly.</title>
        <authorList>
            <person name="Almutairi H."/>
            <person name="Gatherer D."/>
        </authorList>
    </citation>
    <scope>NUCLEOTIDE SEQUENCE [LARGE SCALE GENOMIC DNA]</scope>
    <source>
        <strain evidence="2 3">C119</strain>
    </source>
</reference>
<comment type="caution">
    <text evidence="2">The sequence shown here is derived from an EMBL/GenBank/DDBJ whole genome shotgun (WGS) entry which is preliminary data.</text>
</comment>
<name>A0A836ICJ7_9TRYP</name>
<sequence length="194" mass="20601">MKETRHAFVKQTPSISKKKGAATKATTVSSAPSAFDVDEVASLFSAIKQTKAQTRGGVTAAKPQLVQRGVGKRAEKVNGFKDASVGTDVSASSPSPRPQSKPVRDGLYHAPEKSVQMSDNQFFSGTWLKEDRAAAAAASSSAAPGLESSEATEDFLRKEGVDRIVSIEELSKMLSRHSRAGTTANCPFDCDCCF</sequence>
<dbReference type="Proteomes" id="UP000674318">
    <property type="component" value="Chromosome 35"/>
</dbReference>
<evidence type="ECO:0000313" key="3">
    <source>
        <dbReference type="Proteomes" id="UP000674318"/>
    </source>
</evidence>
<dbReference type="KEGG" id="phet:94287359"/>
<dbReference type="Pfam" id="PF08576">
    <property type="entry name" value="DUF1764"/>
    <property type="match status" value="1"/>
</dbReference>
<gene>
    <name evidence="2" type="ORF">JKF63_01234</name>
</gene>
<dbReference type="AlphaFoldDB" id="A0A836ICJ7"/>
<accession>A0A836ICJ7</accession>
<evidence type="ECO:0000313" key="2">
    <source>
        <dbReference type="EMBL" id="KAG5492655.1"/>
    </source>
</evidence>
<dbReference type="OrthoDB" id="266701at2759"/>